<feature type="region of interest" description="Disordered" evidence="5">
    <location>
        <begin position="232"/>
        <end position="256"/>
    </location>
</feature>
<dbReference type="PANTHER" id="PTHR21483">
    <property type="entry name" value="RNA POLYMERASE II-ASSOCIATED PROTEIN 1"/>
    <property type="match status" value="1"/>
</dbReference>
<organism evidence="9 10">
    <name type="scientific">Mycena chlorophos</name>
    <name type="common">Agaric fungus</name>
    <name type="synonym">Agaricus chlorophos</name>
    <dbReference type="NCBI Taxonomy" id="658473"/>
    <lineage>
        <taxon>Eukaryota</taxon>
        <taxon>Fungi</taxon>
        <taxon>Dikarya</taxon>
        <taxon>Basidiomycota</taxon>
        <taxon>Agaricomycotina</taxon>
        <taxon>Agaricomycetes</taxon>
        <taxon>Agaricomycetidae</taxon>
        <taxon>Agaricales</taxon>
        <taxon>Marasmiineae</taxon>
        <taxon>Mycenaceae</taxon>
        <taxon>Mycena</taxon>
    </lineage>
</organism>
<comment type="subcellular location">
    <subcellularLocation>
        <location evidence="1">Nucleus</location>
    </subcellularLocation>
</comment>
<dbReference type="InterPro" id="IPR057989">
    <property type="entry name" value="TPR_RPAP1/MINIYO-like"/>
</dbReference>
<keyword evidence="3" id="KW-0804">Transcription</keyword>
<dbReference type="Proteomes" id="UP000613580">
    <property type="component" value="Unassembled WGS sequence"/>
</dbReference>
<sequence>MSSSLVGAVFERSATSKPSSSFISTPSTTGFPQATHRSKKSAFARSREIVNPPRNHVPLVAPSRPNPPQEHNEDDNEDWRAQMRRENEQRVNAMSDEEREAERREIMERFGPGIEDILRKVRASRQGENATAGPSTPRPEPLPPALVSPSRPSSRASKKIRFAEVTPNDVHVYESAPSSPKKKALALPPPTANDDTVSLGTWKGKQPATNNDEPEEGTPEYIRRRFFPSASSENPSLAWMQDTAPDPGSAGPAPSTLRFDLAGNLLAPDLHSTLPTHLGLHHHAPDEAGVQLAGYTLDDIFLMTRSEVKAQRAASMRMMVGIARWANTNEDQTELRPRVLAAGVEAMTERGSLGLHAVEVVGECLNTHAVADIPQVEMGSAVLSLPLTHLLAQITGALESSQDSATLGRLLSILAQLAQADNDTATEIIGTAGLVAIIFRIFLLSSSRVPTSQSTAALDLITTLASSSRTNAQALSQPADALLRFIAVLPPEDPALIVATLGFYKTLGSFGLYSHIASTAQLPLAELARFVHSHVSLVAPWAALLESWIVCATDPHHTTPEHDILWSQVVAWGWGQDLIAINSKLGMSAADSESWAAVWCAMAAWLEGSRINGIRAGAQERAECLAVIKPAFETDGRAENSVVKTALSAFSSGLDALLVPDASQLRSVGRAAELLMAVIRLWLACLPPSNEPISSPPFSLPFAQLSQACGKLVSHPVWSQLSICGPIYALYRPLAALLAQYLRFSKRLPDVPQDAWMAQAFAILSRLLPGDEDFATEIVNEIVDQLTPEWTNSHGFGVPQAFWDKSGLSVLKPFLIHIVRPQADVYVGPWCSSPRSIKHSTTQRLPTPLSAFSREFAIPLRRDWTLAPIDHLLRSAISPAFQNLPSDWDASEVDVARAALLLTNIGREISSRFSFAEFVLSREEAVFGCMKVFMLEHGQPHNDSAEEVFRDQLVGMLMENLLAKYTIGATASSTVDLEQVAASFLGKSTPFYQYYTDFVALYDAISFSHSTFARLLLPPTSMRYPPDYRRHLWNDFAHTLKTIRVSPEHVIASDLGEFLWPVDTDPQMLGGYLRALLKDGVQGFLRLVAIHHVACNIWPDLRTGVVPDERAEKLLKAVIEQGPHEVVGDVLRYRQIEKEAVHLPPSCFQIDESTKKTRLEFVRKVGGQVLAERVQDLLL</sequence>
<feature type="domain" description="RPAP1 N-terminal" evidence="7">
    <location>
        <begin position="84"/>
        <end position="120"/>
    </location>
</feature>
<keyword evidence="10" id="KW-1185">Reference proteome</keyword>
<accession>A0A8H6VSS0</accession>
<feature type="compositionally biased region" description="Pro residues" evidence="5">
    <location>
        <begin position="136"/>
        <end position="146"/>
    </location>
</feature>
<dbReference type="Pfam" id="PF08620">
    <property type="entry name" value="RPAP1_C"/>
    <property type="match status" value="1"/>
</dbReference>
<evidence type="ECO:0000256" key="5">
    <source>
        <dbReference type="SAM" id="MobiDB-lite"/>
    </source>
</evidence>
<evidence type="ECO:0000259" key="7">
    <source>
        <dbReference type="Pfam" id="PF08621"/>
    </source>
</evidence>
<dbReference type="EMBL" id="JACAZE010000032">
    <property type="protein sequence ID" value="KAF7288708.1"/>
    <property type="molecule type" value="Genomic_DNA"/>
</dbReference>
<feature type="domain" description="RPAP1/MINIYO-like TPR repeats" evidence="8">
    <location>
        <begin position="945"/>
        <end position="1094"/>
    </location>
</feature>
<gene>
    <name evidence="9" type="ORF">HMN09_01376800</name>
</gene>
<dbReference type="Pfam" id="PF25766">
    <property type="entry name" value="TPR_RPAP1"/>
    <property type="match status" value="1"/>
</dbReference>
<evidence type="ECO:0000256" key="3">
    <source>
        <dbReference type="ARBA" id="ARBA00023163"/>
    </source>
</evidence>
<evidence type="ECO:0000313" key="9">
    <source>
        <dbReference type="EMBL" id="KAF7288708.1"/>
    </source>
</evidence>
<reference evidence="9" key="1">
    <citation type="submission" date="2020-05" db="EMBL/GenBank/DDBJ databases">
        <title>Mycena genomes resolve the evolution of fungal bioluminescence.</title>
        <authorList>
            <person name="Tsai I.J."/>
        </authorList>
    </citation>
    <scope>NUCLEOTIDE SEQUENCE</scope>
    <source>
        <strain evidence="9">110903Hualien_Pintung</strain>
    </source>
</reference>
<dbReference type="InterPro" id="IPR013930">
    <property type="entry name" value="RPAP1_N"/>
</dbReference>
<dbReference type="OrthoDB" id="348201at2759"/>
<feature type="compositionally biased region" description="Low complexity" evidence="5">
    <location>
        <begin position="242"/>
        <end position="256"/>
    </location>
</feature>
<dbReference type="PANTHER" id="PTHR21483:SF18">
    <property type="entry name" value="RNA POLYMERASE II-ASSOCIATED PROTEIN 1"/>
    <property type="match status" value="1"/>
</dbReference>
<evidence type="ECO:0000256" key="1">
    <source>
        <dbReference type="ARBA" id="ARBA00004123"/>
    </source>
</evidence>
<proteinExistence type="inferred from homology"/>
<name>A0A8H6VSS0_MYCCL</name>
<evidence type="ECO:0000259" key="8">
    <source>
        <dbReference type="Pfam" id="PF25766"/>
    </source>
</evidence>
<dbReference type="GO" id="GO:0006366">
    <property type="term" value="P:transcription by RNA polymerase II"/>
    <property type="evidence" value="ECO:0007669"/>
    <property type="project" value="InterPro"/>
</dbReference>
<feature type="compositionally biased region" description="Low complexity" evidence="5">
    <location>
        <begin position="13"/>
        <end position="29"/>
    </location>
</feature>
<evidence type="ECO:0008006" key="11">
    <source>
        <dbReference type="Google" id="ProtNLM"/>
    </source>
</evidence>
<keyword evidence="4" id="KW-0539">Nucleus</keyword>
<comment type="similarity">
    <text evidence="2">Belongs to the RPAP1 family.</text>
</comment>
<dbReference type="InterPro" id="IPR013929">
    <property type="entry name" value="RPAP1_C"/>
</dbReference>
<dbReference type="Pfam" id="PF08621">
    <property type="entry name" value="RPAP1_N"/>
    <property type="match status" value="1"/>
</dbReference>
<evidence type="ECO:0000313" key="10">
    <source>
        <dbReference type="Proteomes" id="UP000613580"/>
    </source>
</evidence>
<feature type="domain" description="RPAP1 C-terminal" evidence="6">
    <location>
        <begin position="257"/>
        <end position="323"/>
    </location>
</feature>
<feature type="compositionally biased region" description="Basic and acidic residues" evidence="5">
    <location>
        <begin position="78"/>
        <end position="89"/>
    </location>
</feature>
<protein>
    <recommendedName>
        <fullName evidence="11">RNA polymerase II-associated protein 1 C-terminal domain-containing protein</fullName>
    </recommendedName>
</protein>
<evidence type="ECO:0000259" key="6">
    <source>
        <dbReference type="Pfam" id="PF08620"/>
    </source>
</evidence>
<dbReference type="InterPro" id="IPR039913">
    <property type="entry name" value="RPAP1/Rba50"/>
</dbReference>
<dbReference type="AlphaFoldDB" id="A0A8H6VSS0"/>
<evidence type="ECO:0000256" key="2">
    <source>
        <dbReference type="ARBA" id="ARBA00009953"/>
    </source>
</evidence>
<feature type="region of interest" description="Disordered" evidence="5">
    <location>
        <begin position="1"/>
        <end position="220"/>
    </location>
</feature>
<evidence type="ECO:0000256" key="4">
    <source>
        <dbReference type="ARBA" id="ARBA00023242"/>
    </source>
</evidence>
<comment type="caution">
    <text evidence="9">The sequence shown here is derived from an EMBL/GenBank/DDBJ whole genome shotgun (WGS) entry which is preliminary data.</text>
</comment>